<evidence type="ECO:0000256" key="3">
    <source>
        <dbReference type="ARBA" id="ARBA00023027"/>
    </source>
</evidence>
<evidence type="ECO:0000259" key="6">
    <source>
        <dbReference type="Pfam" id="PF02826"/>
    </source>
</evidence>
<dbReference type="InterPro" id="IPR036291">
    <property type="entry name" value="NAD(P)-bd_dom_sf"/>
</dbReference>
<keyword evidence="3" id="KW-0520">NAD</keyword>
<evidence type="ECO:0000256" key="4">
    <source>
        <dbReference type="RuleBase" id="RU003719"/>
    </source>
</evidence>
<comment type="similarity">
    <text evidence="1 4">Belongs to the D-isomer specific 2-hydroxyacid dehydrogenase family.</text>
</comment>
<feature type="domain" description="D-isomer specific 2-hydroxyacid dehydrogenase NAD-binding" evidence="6">
    <location>
        <begin position="123"/>
        <end position="295"/>
    </location>
</feature>
<evidence type="ECO:0000313" key="9">
    <source>
        <dbReference type="Proteomes" id="UP001064782"/>
    </source>
</evidence>
<accession>A0A9P3Q9D5</accession>
<gene>
    <name evidence="8" type="ORF">Mkiyose1413_51360</name>
    <name evidence="7" type="ORF">SRL2020028_50250</name>
</gene>
<dbReference type="PANTHER" id="PTHR42789:SF1">
    <property type="entry name" value="D-ISOMER SPECIFIC 2-HYDROXYACID DEHYDROGENASE FAMILY PROTEIN (AFU_ORTHOLOGUE AFUA_6G10090)"/>
    <property type="match status" value="1"/>
</dbReference>
<dbReference type="RefSeq" id="WP_236978913.1">
    <property type="nucleotide sequence ID" value="NZ_BRXE01000098.1"/>
</dbReference>
<dbReference type="Pfam" id="PF00389">
    <property type="entry name" value="2-Hacid_dh"/>
    <property type="match status" value="1"/>
</dbReference>
<keyword evidence="9" id="KW-1185">Reference proteome</keyword>
<feature type="domain" description="D-isomer specific 2-hydroxyacid dehydrogenase catalytic" evidence="5">
    <location>
        <begin position="22"/>
        <end position="322"/>
    </location>
</feature>
<dbReference type="GeneID" id="83632388"/>
<sequence>MGERTARVAILDDYARMALELADWSPVQKRCDITVFDRHLSEDEAAEALAPFDVACTMRERMAFPRSLIARLPNLKLITIVGRSLPNLDLAAATEHHVLVAHSNFTHPRFRAVRDATPELAWGLMIATVRNLAEEHRRMREGGWQSTIGTTLSGKTLGLLGLGRVGSRMAGYAKAFGMPVISWSQNLTEAAAAEVGARWVAKEALFEQSDVVSIHVVLSERTHGLVGRPELMSMKPTAFLVNTSRGPIVDETALIETLRGGRIAGAGLDVFDAEPLPADHPLRHLPNVTLSPHLGYVTREMLGAFYSDTVEAVVAWLYGTPVRIANPEALR</sequence>
<dbReference type="InterPro" id="IPR029753">
    <property type="entry name" value="D-isomer_DH_CS"/>
</dbReference>
<dbReference type="Gene3D" id="3.40.50.720">
    <property type="entry name" value="NAD(P)-binding Rossmann-like Domain"/>
    <property type="match status" value="2"/>
</dbReference>
<evidence type="ECO:0000313" key="8">
    <source>
        <dbReference type="EMBL" id="GLD33253.1"/>
    </source>
</evidence>
<protein>
    <submittedName>
        <fullName evidence="8">2-hydroxyacid dehydrogenase</fullName>
    </submittedName>
</protein>
<dbReference type="PROSITE" id="PS00671">
    <property type="entry name" value="D_2_HYDROXYACID_DH_3"/>
    <property type="match status" value="1"/>
</dbReference>
<dbReference type="SUPFAM" id="SSF51735">
    <property type="entry name" value="NAD(P)-binding Rossmann-fold domains"/>
    <property type="match status" value="1"/>
</dbReference>
<evidence type="ECO:0000256" key="1">
    <source>
        <dbReference type="ARBA" id="ARBA00005854"/>
    </source>
</evidence>
<dbReference type="InterPro" id="IPR006139">
    <property type="entry name" value="D-isomer_2_OHA_DH_cat_dom"/>
</dbReference>
<dbReference type="GO" id="GO:0016616">
    <property type="term" value="F:oxidoreductase activity, acting on the CH-OH group of donors, NAD or NADP as acceptor"/>
    <property type="evidence" value="ECO:0007669"/>
    <property type="project" value="InterPro"/>
</dbReference>
<comment type="caution">
    <text evidence="8">The sequence shown here is derived from an EMBL/GenBank/DDBJ whole genome shotgun (WGS) entry which is preliminary data.</text>
</comment>
<dbReference type="SUPFAM" id="SSF52283">
    <property type="entry name" value="Formate/glycerate dehydrogenase catalytic domain-like"/>
    <property type="match status" value="1"/>
</dbReference>
<dbReference type="CDD" id="cd12169">
    <property type="entry name" value="PGDH_like_1"/>
    <property type="match status" value="1"/>
</dbReference>
<dbReference type="InterPro" id="IPR006140">
    <property type="entry name" value="D-isomer_DH_NAD-bd"/>
</dbReference>
<name>A0A9P3Q9D5_9MYCO</name>
<dbReference type="Proteomes" id="UP001064782">
    <property type="component" value="Unassembled WGS sequence"/>
</dbReference>
<evidence type="ECO:0000313" key="7">
    <source>
        <dbReference type="EMBL" id="GLB85769.1"/>
    </source>
</evidence>
<dbReference type="Proteomes" id="UP001165663">
    <property type="component" value="Unassembled WGS sequence"/>
</dbReference>
<organism evidence="8 9">
    <name type="scientific">Mycobacterium kiyosense</name>
    <dbReference type="NCBI Taxonomy" id="2871094"/>
    <lineage>
        <taxon>Bacteria</taxon>
        <taxon>Bacillati</taxon>
        <taxon>Actinomycetota</taxon>
        <taxon>Actinomycetes</taxon>
        <taxon>Mycobacteriales</taxon>
        <taxon>Mycobacteriaceae</taxon>
        <taxon>Mycobacterium</taxon>
    </lineage>
</organism>
<evidence type="ECO:0000259" key="5">
    <source>
        <dbReference type="Pfam" id="PF00389"/>
    </source>
</evidence>
<dbReference type="GO" id="GO:0051287">
    <property type="term" value="F:NAD binding"/>
    <property type="evidence" value="ECO:0007669"/>
    <property type="project" value="InterPro"/>
</dbReference>
<dbReference type="EMBL" id="BRZI01000071">
    <property type="protein sequence ID" value="GLD33253.1"/>
    <property type="molecule type" value="Genomic_DNA"/>
</dbReference>
<evidence type="ECO:0000256" key="2">
    <source>
        <dbReference type="ARBA" id="ARBA00023002"/>
    </source>
</evidence>
<reference evidence="8" key="1">
    <citation type="submission" date="2022-08" db="EMBL/GenBank/DDBJ databases">
        <title>Mycobacterium kiyosense sp. nov., scotochromogenic slow-glowing species isolated from respiratory specimens.</title>
        <authorList>
            <person name="Fukano H."/>
            <person name="Kazumi Y."/>
            <person name="Sakagami N."/>
            <person name="Ato M."/>
            <person name="Mitarai S."/>
            <person name="Hoshino Y."/>
        </authorList>
    </citation>
    <scope>NUCLEOTIDE SEQUENCE</scope>
    <source>
        <strain evidence="8">1413</strain>
        <strain evidence="7">SRL2020-028</strain>
    </source>
</reference>
<dbReference type="FunFam" id="3.40.50.720:FF:000203">
    <property type="entry name" value="D-3-phosphoglycerate dehydrogenase (SerA)"/>
    <property type="match status" value="1"/>
</dbReference>
<dbReference type="EMBL" id="BRXE01000098">
    <property type="protein sequence ID" value="GLB85769.1"/>
    <property type="molecule type" value="Genomic_DNA"/>
</dbReference>
<dbReference type="InterPro" id="IPR050857">
    <property type="entry name" value="D-2-hydroxyacid_DH"/>
</dbReference>
<dbReference type="AlphaFoldDB" id="A0A9P3Q9D5"/>
<proteinExistence type="inferred from homology"/>
<dbReference type="Pfam" id="PF02826">
    <property type="entry name" value="2-Hacid_dh_C"/>
    <property type="match status" value="1"/>
</dbReference>
<keyword evidence="2 4" id="KW-0560">Oxidoreductase</keyword>
<dbReference type="PANTHER" id="PTHR42789">
    <property type="entry name" value="D-ISOMER SPECIFIC 2-HYDROXYACID DEHYDROGENASE FAMILY PROTEIN (AFU_ORTHOLOGUE AFUA_6G10090)"/>
    <property type="match status" value="1"/>
</dbReference>